<feature type="chain" id="PRO_5047531713" description="DUF4468 domain-containing protein" evidence="1">
    <location>
        <begin position="21"/>
        <end position="181"/>
    </location>
</feature>
<reference evidence="2" key="2">
    <citation type="journal article" date="2022" name="Sci. Total Environ.">
        <title>Prevalence, transmission, and molecular epidemiology of tet(X)-positive bacteria among humans, animals, and environmental niches in China: An epidemiological, and genomic-based study.</title>
        <authorList>
            <person name="Dong N."/>
            <person name="Zeng Y."/>
            <person name="Cai C."/>
            <person name="Sun C."/>
            <person name="Lu J."/>
            <person name="Liu C."/>
            <person name="Zhou H."/>
            <person name="Sun Q."/>
            <person name="Shu L."/>
            <person name="Wang H."/>
            <person name="Wang Y."/>
            <person name="Wang S."/>
            <person name="Wu C."/>
            <person name="Chan E.W."/>
            <person name="Chen G."/>
            <person name="Shen Z."/>
            <person name="Chen S."/>
            <person name="Zhang R."/>
        </authorList>
    </citation>
    <scope>NUCLEOTIDE SEQUENCE</scope>
    <source>
        <strain evidence="2">R1692</strain>
    </source>
</reference>
<organism evidence="2 3">
    <name type="scientific">Sphingobacterium hotanense</name>
    <dbReference type="NCBI Taxonomy" id="649196"/>
    <lineage>
        <taxon>Bacteria</taxon>
        <taxon>Pseudomonadati</taxon>
        <taxon>Bacteroidota</taxon>
        <taxon>Sphingobacteriia</taxon>
        <taxon>Sphingobacteriales</taxon>
        <taxon>Sphingobacteriaceae</taxon>
        <taxon>Sphingobacterium</taxon>
    </lineage>
</organism>
<sequence length="181" mass="20703">MKTILIFLFTTLVHFSIAQIQLTPNGFRDQSDTSKMFSVIDLKNQSHRHLYQISLVRLQSPIPYCNKVSVKVSEDKAIIAEGESIPLFAIGMSKIYAKFTVAFMFKDGKMKYEVLRCDYDAEGAGGVRLNLKGEGKKNALDQFIWSSGDILIHPDAKRQTEFFFNNLLSEVLKAVQEWEKW</sequence>
<name>A0ABT7NLF7_9SPHI</name>
<dbReference type="EMBL" id="JACAGK010000016">
    <property type="protein sequence ID" value="MDM1048044.1"/>
    <property type="molecule type" value="Genomic_DNA"/>
</dbReference>
<dbReference type="Proteomes" id="UP001170954">
    <property type="component" value="Unassembled WGS sequence"/>
</dbReference>
<evidence type="ECO:0000313" key="3">
    <source>
        <dbReference type="Proteomes" id="UP001170954"/>
    </source>
</evidence>
<keyword evidence="3" id="KW-1185">Reference proteome</keyword>
<accession>A0ABT7NLF7</accession>
<comment type="caution">
    <text evidence="2">The sequence shown here is derived from an EMBL/GenBank/DDBJ whole genome shotgun (WGS) entry which is preliminary data.</text>
</comment>
<evidence type="ECO:0000256" key="1">
    <source>
        <dbReference type="SAM" id="SignalP"/>
    </source>
</evidence>
<feature type="signal peptide" evidence="1">
    <location>
        <begin position="1"/>
        <end position="20"/>
    </location>
</feature>
<gene>
    <name evidence="2" type="ORF">HX018_07325</name>
</gene>
<evidence type="ECO:0008006" key="4">
    <source>
        <dbReference type="Google" id="ProtNLM"/>
    </source>
</evidence>
<dbReference type="RefSeq" id="WP_286651004.1">
    <property type="nucleotide sequence ID" value="NZ_JACAGK010000016.1"/>
</dbReference>
<protein>
    <recommendedName>
        <fullName evidence="4">DUF4468 domain-containing protein</fullName>
    </recommendedName>
</protein>
<evidence type="ECO:0000313" key="2">
    <source>
        <dbReference type="EMBL" id="MDM1048044.1"/>
    </source>
</evidence>
<reference evidence="2" key="1">
    <citation type="submission" date="2020-06" db="EMBL/GenBank/DDBJ databases">
        <authorList>
            <person name="Dong N."/>
        </authorList>
    </citation>
    <scope>NUCLEOTIDE SEQUENCE</scope>
    <source>
        <strain evidence="2">R1692</strain>
    </source>
</reference>
<keyword evidence="1" id="KW-0732">Signal</keyword>
<proteinExistence type="predicted"/>